<dbReference type="eggNOG" id="ENOG502RYTW">
    <property type="taxonomic scope" value="Eukaryota"/>
</dbReference>
<evidence type="ECO:0000256" key="1">
    <source>
        <dbReference type="SAM" id="MobiDB-lite"/>
    </source>
</evidence>
<accession>R0G462</accession>
<dbReference type="EMBL" id="KB870807">
    <property type="protein sequence ID" value="EOA30156.1"/>
    <property type="molecule type" value="Genomic_DNA"/>
</dbReference>
<dbReference type="Pfam" id="PF03343">
    <property type="entry name" value="SART-1"/>
    <property type="match status" value="1"/>
</dbReference>
<dbReference type="STRING" id="81985.R0G462"/>
<feature type="compositionally biased region" description="Basic residues" evidence="1">
    <location>
        <begin position="188"/>
        <end position="203"/>
    </location>
</feature>
<dbReference type="InterPro" id="IPR050232">
    <property type="entry name" value="FBL13/AtMIF1-like"/>
</dbReference>
<dbReference type="Gene3D" id="3.80.10.10">
    <property type="entry name" value="Ribonuclease Inhibitor"/>
    <property type="match status" value="1"/>
</dbReference>
<proteinExistence type="predicted"/>
<evidence type="ECO:0000313" key="4">
    <source>
        <dbReference type="Proteomes" id="UP000029121"/>
    </source>
</evidence>
<keyword evidence="4" id="KW-1185">Reference proteome</keyword>
<reference evidence="4" key="1">
    <citation type="journal article" date="2013" name="Nat. Genet.">
        <title>The Capsella rubella genome and the genomic consequences of rapid mating system evolution.</title>
        <authorList>
            <person name="Slotte T."/>
            <person name="Hazzouri K.M."/>
            <person name="Agren J.A."/>
            <person name="Koenig D."/>
            <person name="Maumus F."/>
            <person name="Guo Y.L."/>
            <person name="Steige K."/>
            <person name="Platts A.E."/>
            <person name="Escobar J.S."/>
            <person name="Newman L.K."/>
            <person name="Wang W."/>
            <person name="Mandakova T."/>
            <person name="Vello E."/>
            <person name="Smith L.M."/>
            <person name="Henz S.R."/>
            <person name="Steffen J."/>
            <person name="Takuno S."/>
            <person name="Brandvain Y."/>
            <person name="Coop G."/>
            <person name="Andolfatto P."/>
            <person name="Hu T.T."/>
            <person name="Blanchette M."/>
            <person name="Clark R.M."/>
            <person name="Quesneville H."/>
            <person name="Nordborg M."/>
            <person name="Gaut B.S."/>
            <person name="Lysak M.A."/>
            <person name="Jenkins J."/>
            <person name="Grimwood J."/>
            <person name="Chapman J."/>
            <person name="Prochnik S."/>
            <person name="Shu S."/>
            <person name="Rokhsar D."/>
            <person name="Schmutz J."/>
            <person name="Weigel D."/>
            <person name="Wright S.I."/>
        </authorList>
    </citation>
    <scope>NUCLEOTIDE SEQUENCE [LARGE SCALE GENOMIC DNA]</scope>
    <source>
        <strain evidence="4">cv. Monte Gargano</strain>
    </source>
</reference>
<dbReference type="Proteomes" id="UP000029121">
    <property type="component" value="Unassembled WGS sequence"/>
</dbReference>
<dbReference type="AlphaFoldDB" id="R0G462"/>
<dbReference type="PANTHER" id="PTHR31900">
    <property type="entry name" value="F-BOX/RNI SUPERFAMILY PROTEIN-RELATED"/>
    <property type="match status" value="1"/>
</dbReference>
<feature type="region of interest" description="Disordered" evidence="1">
    <location>
        <begin position="188"/>
        <end position="208"/>
    </location>
</feature>
<gene>
    <name evidence="3" type="ORF">CARUB_v10013271mg</name>
</gene>
<dbReference type="InterPro" id="IPR005011">
    <property type="entry name" value="SNU66/SART1"/>
</dbReference>
<dbReference type="PANTHER" id="PTHR31900:SF34">
    <property type="entry name" value="EMB|CAB62440.1-RELATED"/>
    <property type="match status" value="1"/>
</dbReference>
<dbReference type="Pfam" id="PF00646">
    <property type="entry name" value="F-box"/>
    <property type="match status" value="1"/>
</dbReference>
<dbReference type="InterPro" id="IPR001810">
    <property type="entry name" value="F-box_dom"/>
</dbReference>
<dbReference type="SUPFAM" id="SSF81383">
    <property type="entry name" value="F-box domain"/>
    <property type="match status" value="1"/>
</dbReference>
<feature type="domain" description="F-box" evidence="2">
    <location>
        <begin position="255"/>
        <end position="291"/>
    </location>
</feature>
<dbReference type="InterPro" id="IPR036047">
    <property type="entry name" value="F-box-like_dom_sf"/>
</dbReference>
<protein>
    <recommendedName>
        <fullName evidence="2">F-box domain-containing protein</fullName>
    </recommendedName>
</protein>
<evidence type="ECO:0000259" key="2">
    <source>
        <dbReference type="Pfam" id="PF00646"/>
    </source>
</evidence>
<organism evidence="3 4">
    <name type="scientific">Capsella rubella</name>
    <dbReference type="NCBI Taxonomy" id="81985"/>
    <lineage>
        <taxon>Eukaryota</taxon>
        <taxon>Viridiplantae</taxon>
        <taxon>Streptophyta</taxon>
        <taxon>Embryophyta</taxon>
        <taxon>Tracheophyta</taxon>
        <taxon>Spermatophyta</taxon>
        <taxon>Magnoliopsida</taxon>
        <taxon>eudicotyledons</taxon>
        <taxon>Gunneridae</taxon>
        <taxon>Pentapetalae</taxon>
        <taxon>rosids</taxon>
        <taxon>malvids</taxon>
        <taxon>Brassicales</taxon>
        <taxon>Brassicaceae</taxon>
        <taxon>Camelineae</taxon>
        <taxon>Capsella</taxon>
    </lineage>
</organism>
<dbReference type="SUPFAM" id="SSF52047">
    <property type="entry name" value="RNI-like"/>
    <property type="match status" value="1"/>
</dbReference>
<dbReference type="GO" id="GO:0000398">
    <property type="term" value="P:mRNA splicing, via spliceosome"/>
    <property type="evidence" value="ECO:0007669"/>
    <property type="project" value="InterPro"/>
</dbReference>
<evidence type="ECO:0000313" key="3">
    <source>
        <dbReference type="EMBL" id="EOA30156.1"/>
    </source>
</evidence>
<dbReference type="InterPro" id="IPR032675">
    <property type="entry name" value="LRR_dom_sf"/>
</dbReference>
<sequence length="601" mass="68652">MSQFKIAMKKDFMKKNTKLVINISLDKDASRFEAAQGLGSLREEKKQSSESSERLSMVKRVCCKAEIHNLGSSRVQKDRFGSESRKDVFQRVSFKDEEIDKAIDDHHSVVRDGMMREVDVGTGLSGALNRLREQGTFRGESKLVVGVKDKHEGDRFRDGFKDIQIQRVDKWGRTLNQKEAYRALCHGFHGKQPGKRKQEKRKKKLEDKSKQMVSCMFLHQETTSMHPETKQACLVTAPSSKKARLCSDQNLEDRFSSLHESIVSRILSHLPTVEAVSTSVLSKTWMNMWTSITELQFDDKTHRDPKDSRFTDFVDRVLGNIGSPRINSFYLSSVNSYDEDLLISWLSEVLKRKLQSLVVTCQELDSVNFSPLFPSFASLVELRLRTKSILDISAPALLPNLKFFSLEDARIFNMSSVSRNLVLNFPVLETFEASYCRCFRTNTVILDSPLLRVFEMFKCTSAHVPNASQVCKISVLSSKLEKITFSGDDSRKFLLSFPPSLSDAYLALSSQWSKKFLRSFTCVKSLGLEISKDFYVNEVPKFRQLVYLHLIYDMTQYCKLTQFLEAAPILEMLSIRPGISSFNTYYKVLEGTTCRGIPGLR</sequence>
<name>R0G462_9BRAS</name>